<dbReference type="InterPro" id="IPR005216">
    <property type="entry name" value="Citrate_lyase_ligase"/>
</dbReference>
<organism evidence="5 6">
    <name type="scientific">Limosilactobacillus equigenerosi DSM 18793 = JCM 14505</name>
    <dbReference type="NCBI Taxonomy" id="1423742"/>
    <lineage>
        <taxon>Bacteria</taxon>
        <taxon>Bacillati</taxon>
        <taxon>Bacillota</taxon>
        <taxon>Bacilli</taxon>
        <taxon>Lactobacillales</taxon>
        <taxon>Lactobacillaceae</taxon>
        <taxon>Limosilactobacillus</taxon>
    </lineage>
</organism>
<comment type="function">
    <text evidence="3">Acetylation of prosthetic group (2-(5''-phosphoribosyl)-3'-dephosphocoenzyme-A) of the gamma subunit of citrate lyase.</text>
</comment>
<name>A0A0R1US65_9LACO</name>
<evidence type="ECO:0000313" key="5">
    <source>
        <dbReference type="EMBL" id="KRL96029.1"/>
    </source>
</evidence>
<dbReference type="PANTHER" id="PTHR40599">
    <property type="entry name" value="[CITRATE [PRO-3S]-LYASE] LIGASE"/>
    <property type="match status" value="1"/>
</dbReference>
<dbReference type="InterPro" id="IPR014729">
    <property type="entry name" value="Rossmann-like_a/b/a_fold"/>
</dbReference>
<reference evidence="5 6" key="1">
    <citation type="journal article" date="2015" name="Genome Announc.">
        <title>Expanding the biotechnology potential of lactobacilli through comparative genomics of 213 strains and associated genera.</title>
        <authorList>
            <person name="Sun Z."/>
            <person name="Harris H.M."/>
            <person name="McCann A."/>
            <person name="Guo C."/>
            <person name="Argimon S."/>
            <person name="Zhang W."/>
            <person name="Yang X."/>
            <person name="Jeffery I.B."/>
            <person name="Cooney J.C."/>
            <person name="Kagawa T.F."/>
            <person name="Liu W."/>
            <person name="Song Y."/>
            <person name="Salvetti E."/>
            <person name="Wrobel A."/>
            <person name="Rasinkangas P."/>
            <person name="Parkhill J."/>
            <person name="Rea M.C."/>
            <person name="O'Sullivan O."/>
            <person name="Ritari J."/>
            <person name="Douillard F.P."/>
            <person name="Paul Ross R."/>
            <person name="Yang R."/>
            <person name="Briner A.E."/>
            <person name="Felis G.E."/>
            <person name="de Vos W.M."/>
            <person name="Barrangou R."/>
            <person name="Klaenhammer T.R."/>
            <person name="Caufield P.W."/>
            <person name="Cui Y."/>
            <person name="Zhang H."/>
            <person name="O'Toole P.W."/>
        </authorList>
    </citation>
    <scope>NUCLEOTIDE SEQUENCE [LARGE SCALE GENOMIC DNA]</scope>
    <source>
        <strain evidence="5 6">DSM 18793</strain>
    </source>
</reference>
<dbReference type="InterPro" id="IPR004821">
    <property type="entry name" value="Cyt_trans-like"/>
</dbReference>
<dbReference type="Gene3D" id="3.40.50.620">
    <property type="entry name" value="HUPs"/>
    <property type="match status" value="1"/>
</dbReference>
<dbReference type="EC" id="6.2.1.22" evidence="3"/>
<dbReference type="NCBIfam" id="TIGR00124">
    <property type="entry name" value="cit_ly_ligase"/>
    <property type="match status" value="1"/>
</dbReference>
<sequence>MEIKELNIHIPRNFRKWKQFVELNHIQNFAPSEVDQIEKTFIWVEGDDVAATGSIAGNVLKYIAVCGKYSDGGAMFNQVVSHLITQAAMLGRYHLFVFTKPQYSQSFQYVGFKELALSNDGAILETGPGGIDDYLATIPVADDGEQVAAIVMNANPFTKGHQYLVETASRENDHVYVFVLQDDSSIFTYQERFDLVKQGTAQFKNVTVVSSGEYMISAATFPAYFLKDDQDQGHYQAVLDVSLFKRNIVPALHIKKRYVGTEPFSKTTDSYNQAMHEVLPPEVAVVTVPRLELGGEVISATKVRQAIVTQDVAYLDQVLPATTRTFVKAHLAELGKRIEQKGWK</sequence>
<keyword evidence="2 3" id="KW-0067">ATP-binding</keyword>
<gene>
    <name evidence="5" type="ORF">FC21_GL000469</name>
</gene>
<dbReference type="NCBIfam" id="TIGR00125">
    <property type="entry name" value="cyt_tran_rel"/>
    <property type="match status" value="1"/>
</dbReference>
<dbReference type="PIRSF" id="PIRSF005751">
    <property type="entry name" value="Acet_citr_lig"/>
    <property type="match status" value="1"/>
</dbReference>
<dbReference type="InterPro" id="IPR013166">
    <property type="entry name" value="Citrate_lyase_ligase_C"/>
</dbReference>
<evidence type="ECO:0000256" key="3">
    <source>
        <dbReference type="PIRNR" id="PIRNR005751"/>
    </source>
</evidence>
<dbReference type="OrthoDB" id="9779753at2"/>
<dbReference type="PATRIC" id="fig|1423742.4.peg.491"/>
<evidence type="ECO:0000256" key="1">
    <source>
        <dbReference type="ARBA" id="ARBA00022741"/>
    </source>
</evidence>
<comment type="caution">
    <text evidence="5">The sequence shown here is derived from an EMBL/GenBank/DDBJ whole genome shotgun (WGS) entry which is preliminary data.</text>
</comment>
<dbReference type="Proteomes" id="UP000051084">
    <property type="component" value="Unassembled WGS sequence"/>
</dbReference>
<proteinExistence type="predicted"/>
<dbReference type="RefSeq" id="WP_054652599.1">
    <property type="nucleotide sequence ID" value="NZ_AZGC01000013.1"/>
</dbReference>
<dbReference type="GO" id="GO:0008771">
    <property type="term" value="F:[citrate (pro-3S)-lyase] ligase activity"/>
    <property type="evidence" value="ECO:0007669"/>
    <property type="project" value="UniProtKB-EC"/>
</dbReference>
<evidence type="ECO:0000313" key="6">
    <source>
        <dbReference type="Proteomes" id="UP000051084"/>
    </source>
</evidence>
<dbReference type="GO" id="GO:0005524">
    <property type="term" value="F:ATP binding"/>
    <property type="evidence" value="ECO:0007669"/>
    <property type="project" value="UniProtKB-UniRule"/>
</dbReference>
<evidence type="ECO:0000259" key="4">
    <source>
        <dbReference type="SMART" id="SM00764"/>
    </source>
</evidence>
<keyword evidence="3" id="KW-0436">Ligase</keyword>
<comment type="catalytic activity">
    <reaction evidence="3">
        <text>holo-[citrate lyase ACP] + acetate + ATP = acetyl-[citrate lyase ACP] + AMP + diphosphate</text>
        <dbReference type="Rhea" id="RHEA:23788"/>
        <dbReference type="Rhea" id="RHEA-COMP:10158"/>
        <dbReference type="Rhea" id="RHEA-COMP:13710"/>
        <dbReference type="ChEBI" id="CHEBI:30089"/>
        <dbReference type="ChEBI" id="CHEBI:30616"/>
        <dbReference type="ChEBI" id="CHEBI:33019"/>
        <dbReference type="ChEBI" id="CHEBI:82683"/>
        <dbReference type="ChEBI" id="CHEBI:137976"/>
        <dbReference type="ChEBI" id="CHEBI:456215"/>
        <dbReference type="EC" id="6.2.1.22"/>
    </reaction>
</comment>
<protein>
    <recommendedName>
        <fullName evidence="3">[Citrate [pro-3S]-lyase] ligase</fullName>
        <ecNumber evidence="3">6.2.1.22</ecNumber>
    </recommendedName>
</protein>
<dbReference type="SMART" id="SM00764">
    <property type="entry name" value="Citrate_ly_lig"/>
    <property type="match status" value="1"/>
</dbReference>
<dbReference type="SUPFAM" id="SSF52374">
    <property type="entry name" value="Nucleotidylyl transferase"/>
    <property type="match status" value="1"/>
</dbReference>
<evidence type="ECO:0000256" key="2">
    <source>
        <dbReference type="ARBA" id="ARBA00022840"/>
    </source>
</evidence>
<keyword evidence="6" id="KW-1185">Reference proteome</keyword>
<dbReference type="PANTHER" id="PTHR40599:SF1">
    <property type="entry name" value="[CITRATE [PRO-3S]-LYASE] LIGASE"/>
    <property type="match status" value="1"/>
</dbReference>
<feature type="domain" description="Citrate lyase ligase C-terminal" evidence="4">
    <location>
        <begin position="147"/>
        <end position="327"/>
    </location>
</feature>
<dbReference type="AlphaFoldDB" id="A0A0R1US65"/>
<dbReference type="Pfam" id="PF08218">
    <property type="entry name" value="Citrate_ly_lig"/>
    <property type="match status" value="1"/>
</dbReference>
<keyword evidence="1 3" id="KW-0547">Nucleotide-binding</keyword>
<accession>A0A0R1US65</accession>
<dbReference type="EMBL" id="AZGC01000013">
    <property type="protein sequence ID" value="KRL96029.1"/>
    <property type="molecule type" value="Genomic_DNA"/>
</dbReference>